<dbReference type="Proteomes" id="UP000287033">
    <property type="component" value="Unassembled WGS sequence"/>
</dbReference>
<evidence type="ECO:0000313" key="1">
    <source>
        <dbReference type="EMBL" id="GCC42803.1"/>
    </source>
</evidence>
<comment type="caution">
    <text evidence="1">The sequence shown here is derived from an EMBL/GenBank/DDBJ whole genome shotgun (WGS) entry which is preliminary data.</text>
</comment>
<reference evidence="1 2" key="1">
    <citation type="journal article" date="2018" name="Nat. Ecol. Evol.">
        <title>Shark genomes provide insights into elasmobranch evolution and the origin of vertebrates.</title>
        <authorList>
            <person name="Hara Y"/>
            <person name="Yamaguchi K"/>
            <person name="Onimaru K"/>
            <person name="Kadota M"/>
            <person name="Koyanagi M"/>
            <person name="Keeley SD"/>
            <person name="Tatsumi K"/>
            <person name="Tanaka K"/>
            <person name="Motone F"/>
            <person name="Kageyama Y"/>
            <person name="Nozu R"/>
            <person name="Adachi N"/>
            <person name="Nishimura O"/>
            <person name="Nakagawa R"/>
            <person name="Tanegashima C"/>
            <person name="Kiyatake I"/>
            <person name="Matsumoto R"/>
            <person name="Murakumo K"/>
            <person name="Nishida K"/>
            <person name="Terakita A"/>
            <person name="Kuratani S"/>
            <person name="Sato K"/>
            <person name="Hyodo S Kuraku.S."/>
        </authorList>
    </citation>
    <scope>NUCLEOTIDE SEQUENCE [LARGE SCALE GENOMIC DNA]</scope>
</reference>
<accession>A0A401TJL9</accession>
<dbReference type="EMBL" id="BEZZ01082193">
    <property type="protein sequence ID" value="GCC42803.1"/>
    <property type="molecule type" value="Genomic_DNA"/>
</dbReference>
<proteinExistence type="predicted"/>
<dbReference type="AlphaFoldDB" id="A0A401TJL9"/>
<evidence type="ECO:0000313" key="2">
    <source>
        <dbReference type="Proteomes" id="UP000287033"/>
    </source>
</evidence>
<keyword evidence="2" id="KW-1185">Reference proteome</keyword>
<sequence>MHSGKLAECGLLSEKCVICRLVYVRSGDWPGVVWTFLSVADWRRGTGDLEYVPRLDRRLGLVQSTVIVQCVLENWLGATWELETVSSGDWAQFSLDPGSV</sequence>
<organism evidence="1 2">
    <name type="scientific">Chiloscyllium punctatum</name>
    <name type="common">Brownbanded bambooshark</name>
    <name type="synonym">Hemiscyllium punctatum</name>
    <dbReference type="NCBI Taxonomy" id="137246"/>
    <lineage>
        <taxon>Eukaryota</taxon>
        <taxon>Metazoa</taxon>
        <taxon>Chordata</taxon>
        <taxon>Craniata</taxon>
        <taxon>Vertebrata</taxon>
        <taxon>Chondrichthyes</taxon>
        <taxon>Elasmobranchii</taxon>
        <taxon>Galeomorphii</taxon>
        <taxon>Galeoidea</taxon>
        <taxon>Orectolobiformes</taxon>
        <taxon>Hemiscylliidae</taxon>
        <taxon>Chiloscyllium</taxon>
    </lineage>
</organism>
<gene>
    <name evidence="1" type="ORF">chiPu_0026541</name>
</gene>
<name>A0A401TJL9_CHIPU</name>
<protein>
    <submittedName>
        <fullName evidence="1">Uncharacterized protein</fullName>
    </submittedName>
</protein>